<accession>A0ABM6JJP0</accession>
<dbReference type="InterPro" id="IPR000184">
    <property type="entry name" value="Bac_surfAg_D15"/>
</dbReference>
<comment type="subcellular location">
    <subcellularLocation>
        <location evidence="1">Membrane</location>
    </subcellularLocation>
</comment>
<dbReference type="Pfam" id="PF01103">
    <property type="entry name" value="Omp85"/>
    <property type="match status" value="1"/>
</dbReference>
<evidence type="ECO:0000256" key="2">
    <source>
        <dbReference type="ARBA" id="ARBA00023136"/>
    </source>
</evidence>
<protein>
    <recommendedName>
        <fullName evidence="3">Bacterial surface antigen (D15) domain-containing protein</fullName>
    </recommendedName>
</protein>
<dbReference type="Gene3D" id="2.40.160.50">
    <property type="entry name" value="membrane protein fhac: a member of the omp85/tpsb transporter family"/>
    <property type="match status" value="1"/>
</dbReference>
<sequence length="434" mass="47751">MKLINSVARTLAVTVSSKRNHACRRSALLLPILPLSISLMLSFSVSAAQSQSVNGATKQITEQELHKANGADEVPFQDDNEALGWVENFLQKLGADGEFDPSKPIDFSFLPGPFYNPEMDLGVGISAVGLYQVDPDDEVSQLSSLVINGLASINGALGVSIENKTFLNEDRQRLYLNAELSDIPDVFYGIGYDENYQDENRTDFSGRVISANPMFLQRVSSNVFVGAGFDFSYAKASSIDILESEVDITPLEASSRSVGINLLANYDSRDNVLNPEQGKIAQIDVGVYRKDLGSKTDFEVVNALYSTYYPVADSDVLAWQIRGRFTHGDVPWDQLSKAGGGDLLRGYTSGRYRDKQMLLAQVEYRQNLSGRHGMVYWVGAGVISDKFNELASSDVLPNTGIGYRFEVKPRVNLRLDLAFGDGDSGFYFNVNEAF</sequence>
<dbReference type="Proteomes" id="UP000191820">
    <property type="component" value="Chromosome"/>
</dbReference>
<dbReference type="EMBL" id="CP020472">
    <property type="protein sequence ID" value="ARD21815.1"/>
    <property type="molecule type" value="Genomic_DNA"/>
</dbReference>
<organism evidence="4 5">
    <name type="scientific">Shewanella japonica</name>
    <dbReference type="NCBI Taxonomy" id="93973"/>
    <lineage>
        <taxon>Bacteria</taxon>
        <taxon>Pseudomonadati</taxon>
        <taxon>Pseudomonadota</taxon>
        <taxon>Gammaproteobacteria</taxon>
        <taxon>Alteromonadales</taxon>
        <taxon>Shewanellaceae</taxon>
        <taxon>Shewanella</taxon>
    </lineage>
</organism>
<evidence type="ECO:0000313" key="4">
    <source>
        <dbReference type="EMBL" id="ARD21815.1"/>
    </source>
</evidence>
<evidence type="ECO:0000256" key="1">
    <source>
        <dbReference type="ARBA" id="ARBA00004370"/>
    </source>
</evidence>
<keyword evidence="2" id="KW-0472">Membrane</keyword>
<evidence type="ECO:0000313" key="5">
    <source>
        <dbReference type="Proteomes" id="UP000191820"/>
    </source>
</evidence>
<gene>
    <name evidence="4" type="ORF">SJ2017_1496</name>
</gene>
<proteinExistence type="predicted"/>
<keyword evidence="5" id="KW-1185">Reference proteome</keyword>
<feature type="domain" description="Bacterial surface antigen (D15)" evidence="3">
    <location>
        <begin position="203"/>
        <end position="434"/>
    </location>
</feature>
<name>A0ABM6JJP0_9GAMM</name>
<reference evidence="4 5" key="1">
    <citation type="submission" date="2017-03" db="EMBL/GenBank/DDBJ databases">
        <title>Genome sequencing of Shewanella japonica KCTC 22435.</title>
        <authorList>
            <person name="Kim K.M."/>
        </authorList>
    </citation>
    <scope>NUCLEOTIDE SEQUENCE [LARGE SCALE GENOMIC DNA]</scope>
    <source>
        <strain evidence="4 5">KCTC 22435</strain>
    </source>
</reference>
<dbReference type="RefSeq" id="WP_244899787.1">
    <property type="nucleotide sequence ID" value="NZ_CP020472.1"/>
</dbReference>
<evidence type="ECO:0000259" key="3">
    <source>
        <dbReference type="Pfam" id="PF01103"/>
    </source>
</evidence>